<accession>A0ABW7JUP2</accession>
<reference evidence="3 4" key="1">
    <citation type="submission" date="2024-10" db="EMBL/GenBank/DDBJ databases">
        <authorList>
            <person name="Riesco R."/>
        </authorList>
    </citation>
    <scope>NUCLEOTIDE SEQUENCE [LARGE SCALE GENOMIC DNA]</scope>
    <source>
        <strain evidence="1 3">NCIMB 15449</strain>
        <strain evidence="2 4">NCIMB 15450</strain>
    </source>
</reference>
<evidence type="ECO:0000313" key="3">
    <source>
        <dbReference type="Proteomes" id="UP001609175"/>
    </source>
</evidence>
<dbReference type="Proteomes" id="UP001609175">
    <property type="component" value="Unassembled WGS sequence"/>
</dbReference>
<name>A0ABW7JUP2_9NOCA</name>
<proteinExistence type="predicted"/>
<evidence type="ECO:0000313" key="4">
    <source>
        <dbReference type="Proteomes" id="UP001609219"/>
    </source>
</evidence>
<evidence type="ECO:0000313" key="2">
    <source>
        <dbReference type="EMBL" id="MFH5232919.1"/>
    </source>
</evidence>
<gene>
    <name evidence="1" type="ORF">ACHIPZ_26540</name>
    <name evidence="2" type="ORF">ACHIRB_30790</name>
</gene>
<dbReference type="Proteomes" id="UP001609219">
    <property type="component" value="Unassembled WGS sequence"/>
</dbReference>
<organism evidence="1 3">
    <name type="scientific">Antrihabitans spumae</name>
    <dbReference type="NCBI Taxonomy" id="3373370"/>
    <lineage>
        <taxon>Bacteria</taxon>
        <taxon>Bacillati</taxon>
        <taxon>Actinomycetota</taxon>
        <taxon>Actinomycetes</taxon>
        <taxon>Mycobacteriales</taxon>
        <taxon>Nocardiaceae</taxon>
        <taxon>Antrihabitans</taxon>
    </lineage>
</organism>
<dbReference type="EMBL" id="JBIMSO010000135">
    <property type="protein sequence ID" value="MFH5211731.1"/>
    <property type="molecule type" value="Genomic_DNA"/>
</dbReference>
<sequence length="138" mass="15699">MTTPTQRWLQAAPASLPRLSGAHSTAERLLLLLHYGIDWESSWVARRRETYWSHHLPNRVRLATYIGASDLDHWWAVVSRGLESEPSGAEQRLELATLLREPAVPVLGLLRSRPTSYVLRIRIVAESVQAQRAARRKS</sequence>
<protein>
    <submittedName>
        <fullName evidence="1">Uncharacterized protein</fullName>
    </submittedName>
</protein>
<keyword evidence="4" id="KW-1185">Reference proteome</keyword>
<dbReference type="RefSeq" id="WP_395118491.1">
    <property type="nucleotide sequence ID" value="NZ_JBIMSN010000170.1"/>
</dbReference>
<comment type="caution">
    <text evidence="1">The sequence shown here is derived from an EMBL/GenBank/DDBJ whole genome shotgun (WGS) entry which is preliminary data.</text>
</comment>
<evidence type="ECO:0000313" key="1">
    <source>
        <dbReference type="EMBL" id="MFH5211731.1"/>
    </source>
</evidence>
<dbReference type="EMBL" id="JBIMSN010000170">
    <property type="protein sequence ID" value="MFH5232919.1"/>
    <property type="molecule type" value="Genomic_DNA"/>
</dbReference>